<dbReference type="OrthoDB" id="5839090at2759"/>
<dbReference type="Pfam" id="PF21365">
    <property type="entry name" value="Glyco_hydro_31_3rd"/>
    <property type="match status" value="1"/>
</dbReference>
<feature type="domain" description="Glycoside hydrolase family 31 N-terminal" evidence="18">
    <location>
        <begin position="121"/>
        <end position="227"/>
    </location>
</feature>
<evidence type="ECO:0000256" key="6">
    <source>
        <dbReference type="ARBA" id="ARBA00022525"/>
    </source>
</evidence>
<dbReference type="AlphaFoldDB" id="A0A9P7RNC5"/>
<dbReference type="PANTHER" id="PTHR22762">
    <property type="entry name" value="ALPHA-GLUCOSIDASE"/>
    <property type="match status" value="1"/>
</dbReference>
<evidence type="ECO:0000256" key="12">
    <source>
        <dbReference type="ARBA" id="ARBA00023316"/>
    </source>
</evidence>
<dbReference type="GO" id="GO:0000272">
    <property type="term" value="P:polysaccharide catabolic process"/>
    <property type="evidence" value="ECO:0007669"/>
    <property type="project" value="UniProtKB-KW"/>
</dbReference>
<dbReference type="RefSeq" id="XP_043002791.1">
    <property type="nucleotide sequence ID" value="XM_043159192.1"/>
</dbReference>
<evidence type="ECO:0000256" key="7">
    <source>
        <dbReference type="ARBA" id="ARBA00022729"/>
    </source>
</evidence>
<protein>
    <recommendedName>
        <fullName evidence="5">Probable alpha/beta-glucosidase agdC</fullName>
        <ecNumber evidence="4">3.2.1.21</ecNumber>
    </recommendedName>
</protein>
<dbReference type="InterPro" id="IPR011013">
    <property type="entry name" value="Gal_mutarotase_sf_dom"/>
</dbReference>
<dbReference type="GO" id="GO:0005576">
    <property type="term" value="C:extracellular region"/>
    <property type="evidence" value="ECO:0007669"/>
    <property type="project" value="UniProtKB-SubCell"/>
</dbReference>
<keyword evidence="12" id="KW-0961">Cell wall biogenesis/degradation</keyword>
<evidence type="ECO:0000256" key="9">
    <source>
        <dbReference type="ARBA" id="ARBA00023180"/>
    </source>
</evidence>
<evidence type="ECO:0000256" key="10">
    <source>
        <dbReference type="ARBA" id="ARBA00023277"/>
    </source>
</evidence>
<evidence type="ECO:0000313" key="20">
    <source>
        <dbReference type="EMBL" id="KAG7086320.1"/>
    </source>
</evidence>
<gene>
    <name evidence="20" type="ORF">E1B28_002284</name>
</gene>
<dbReference type="KEGG" id="more:E1B28_002284"/>
<dbReference type="GO" id="GO:0030246">
    <property type="term" value="F:carbohydrate binding"/>
    <property type="evidence" value="ECO:0007669"/>
    <property type="project" value="InterPro"/>
</dbReference>
<dbReference type="Gene3D" id="2.60.40.1760">
    <property type="entry name" value="glycosyl hydrolase (family 31)"/>
    <property type="match status" value="1"/>
</dbReference>
<dbReference type="InterPro" id="IPR013780">
    <property type="entry name" value="Glyco_hydro_b"/>
</dbReference>
<dbReference type="InterPro" id="IPR048395">
    <property type="entry name" value="Glyco_hydro_31_C"/>
</dbReference>
<feature type="domain" description="Glycosyl hydrolase family 31 C-terminal" evidence="19">
    <location>
        <begin position="674"/>
        <end position="764"/>
    </location>
</feature>
<evidence type="ECO:0000256" key="1">
    <source>
        <dbReference type="ARBA" id="ARBA00000448"/>
    </source>
</evidence>
<dbReference type="SUPFAM" id="SSF51445">
    <property type="entry name" value="(Trans)glycosidases"/>
    <property type="match status" value="1"/>
</dbReference>
<evidence type="ECO:0000259" key="17">
    <source>
        <dbReference type="Pfam" id="PF01055"/>
    </source>
</evidence>
<evidence type="ECO:0000256" key="8">
    <source>
        <dbReference type="ARBA" id="ARBA00022801"/>
    </source>
</evidence>
<accession>A0A9P7RNC5</accession>
<name>A0A9P7RNC5_9AGAR</name>
<evidence type="ECO:0000259" key="18">
    <source>
        <dbReference type="Pfam" id="PF13802"/>
    </source>
</evidence>
<reference evidence="20" key="1">
    <citation type="journal article" date="2021" name="Genome Biol. Evol.">
        <title>The assembled and annotated genome of the fairy-ring fungus Marasmius oreades.</title>
        <authorList>
            <person name="Hiltunen M."/>
            <person name="Ament-Velasquez S.L."/>
            <person name="Johannesson H."/>
        </authorList>
    </citation>
    <scope>NUCLEOTIDE SEQUENCE</scope>
    <source>
        <strain evidence="20">03SP1</strain>
    </source>
</reference>
<dbReference type="Gene3D" id="2.60.40.1180">
    <property type="entry name" value="Golgi alpha-mannosidase II"/>
    <property type="match status" value="2"/>
</dbReference>
<evidence type="ECO:0000256" key="11">
    <source>
        <dbReference type="ARBA" id="ARBA00023295"/>
    </source>
</evidence>
<keyword evidence="10" id="KW-0119">Carbohydrate metabolism</keyword>
<dbReference type="PROSITE" id="PS00129">
    <property type="entry name" value="GLYCOSYL_HYDROL_F31_1"/>
    <property type="match status" value="1"/>
</dbReference>
<dbReference type="Pfam" id="PF13802">
    <property type="entry name" value="Gal_mutarotas_2"/>
    <property type="match status" value="1"/>
</dbReference>
<comment type="catalytic activity">
    <reaction evidence="1">
        <text>Hydrolysis of terminal, non-reducing beta-D-glucosyl residues with release of beta-D-glucose.</text>
        <dbReference type="EC" id="3.2.1.21"/>
    </reaction>
</comment>
<comment type="caution">
    <text evidence="20">The sequence shown here is derived from an EMBL/GenBank/DDBJ whole genome shotgun (WGS) entry which is preliminary data.</text>
</comment>
<dbReference type="PANTHER" id="PTHR22762:SF67">
    <property type="entry name" value="ALPHA_BETA-GLUCOSIDASE AGDC-RELATED"/>
    <property type="match status" value="1"/>
</dbReference>
<keyword evidence="13" id="KW-0624">Polysaccharide degradation</keyword>
<evidence type="ECO:0000256" key="15">
    <source>
        <dbReference type="RuleBase" id="RU361185"/>
    </source>
</evidence>
<comment type="subcellular location">
    <subcellularLocation>
        <location evidence="2">Secreted</location>
    </subcellularLocation>
</comment>
<dbReference type="Pfam" id="PF01055">
    <property type="entry name" value="Glyco_hydro_31_2nd"/>
    <property type="match status" value="1"/>
</dbReference>
<organism evidence="20 21">
    <name type="scientific">Marasmius oreades</name>
    <name type="common">fairy-ring Marasmius</name>
    <dbReference type="NCBI Taxonomy" id="181124"/>
    <lineage>
        <taxon>Eukaryota</taxon>
        <taxon>Fungi</taxon>
        <taxon>Dikarya</taxon>
        <taxon>Basidiomycota</taxon>
        <taxon>Agaricomycotina</taxon>
        <taxon>Agaricomycetes</taxon>
        <taxon>Agaricomycetidae</taxon>
        <taxon>Agaricales</taxon>
        <taxon>Marasmiineae</taxon>
        <taxon>Marasmiaceae</taxon>
        <taxon>Marasmius</taxon>
    </lineage>
</organism>
<evidence type="ECO:0000256" key="14">
    <source>
        <dbReference type="ARBA" id="ARBA00025512"/>
    </source>
</evidence>
<keyword evidence="6" id="KW-0964">Secreted</keyword>
<keyword evidence="9" id="KW-0325">Glycoprotein</keyword>
<dbReference type="InterPro" id="IPR025887">
    <property type="entry name" value="Glyco_hydro_31_N_dom"/>
</dbReference>
<evidence type="ECO:0000259" key="19">
    <source>
        <dbReference type="Pfam" id="PF21365"/>
    </source>
</evidence>
<evidence type="ECO:0000256" key="5">
    <source>
        <dbReference type="ARBA" id="ARBA00014002"/>
    </source>
</evidence>
<dbReference type="CDD" id="cd06602">
    <property type="entry name" value="GH31_MGAM_SI_GAA"/>
    <property type="match status" value="1"/>
</dbReference>
<feature type="signal peptide" evidence="16">
    <location>
        <begin position="1"/>
        <end position="28"/>
    </location>
</feature>
<feature type="domain" description="Glycoside hydrolase family 31 TIM barrel" evidence="17">
    <location>
        <begin position="276"/>
        <end position="666"/>
    </location>
</feature>
<dbReference type="GeneID" id="66071360"/>
<dbReference type="InterPro" id="IPR000322">
    <property type="entry name" value="Glyco_hydro_31_TIM"/>
</dbReference>
<evidence type="ECO:0000256" key="4">
    <source>
        <dbReference type="ARBA" id="ARBA00012744"/>
    </source>
</evidence>
<dbReference type="EMBL" id="CM032190">
    <property type="protein sequence ID" value="KAG7086320.1"/>
    <property type="molecule type" value="Genomic_DNA"/>
</dbReference>
<dbReference type="SUPFAM" id="SSF74650">
    <property type="entry name" value="Galactose mutarotase-like"/>
    <property type="match status" value="1"/>
</dbReference>
<dbReference type="InterPro" id="IPR030458">
    <property type="entry name" value="Glyco_hydro_31_AS"/>
</dbReference>
<dbReference type="GO" id="GO:0071555">
    <property type="term" value="P:cell wall organization"/>
    <property type="evidence" value="ECO:0007669"/>
    <property type="project" value="UniProtKB-KW"/>
</dbReference>
<proteinExistence type="inferred from homology"/>
<evidence type="ECO:0000256" key="3">
    <source>
        <dbReference type="ARBA" id="ARBA00007806"/>
    </source>
</evidence>
<evidence type="ECO:0000256" key="13">
    <source>
        <dbReference type="ARBA" id="ARBA00023326"/>
    </source>
</evidence>
<sequence>MRTRSWVKALSAFHVLCGVLVHAEYVEPSRLDSCPGYNAVNVTTSTNGRTISADLVLAGTPCNVFGKDLQQLRLQVAYESDNRIHLKIIDPLQPRYEVPESVFPRPQSGNSTLNPNIQFTYTTTPFLFNISRVGTNETLFATSAGHPLIFEPQYLRIKSSGSPADANIYGLGEHTETFRLPTRDLTRTFWSRDSYGIPTGTNLYGNHPVYFEHRLTGTHGVFLLSSNGMDIKINDTQPGVTSIEYNVIGGVLDFYFFAGSNPLEVSREYAKIAGAPAEVPYWSFGLHQCRFGYQNFVDVAGVITNYSAAGIPLETMWTDIDYMDRRRVFTLDPDYFPLSRMREIVDHLHDNGQKYIVMVDPALGYFPNEGYAPVDRGIETDIFLKWPNGSVVIGVVWPGPSVWPDWFHPKVQDFWNGEFELFFNETEGLDIDGVWIDMNEPASFCNLPCTDPWEQSRERQFPPPRAFPPPDINTPIFVKATKKNKRSILDPPYAISDAAPNGDLSATTSPVNATHFNNLTEYDVHNLYGTMMSTSTHLAMLNRRPELRTLVITRSTFAGAGRHVGKWLGDNLSTWEQYRFSIAGMLGFTSIYQIPMVGSDICGFGDNTTETLCARWAMLGGFYPFMRNHNQDTSISQEFYRWPLVTQAAKNVLDMRYRLLDYIYTAFHTASLDGTPVLQPLFYRFPNDTNTFSIEHQFLYGSSILVSPVTEENSTSVTIYLPPEGRYYDFLTFAPVPESRTGNVTLTNVDFTKIPVHIVGGAVVPLRVEGAMITDELRKKDFEIVIAPDKNGVAHGKLYVDDGVSIGQSRQTFLTMEYGNGRLTITGEFGHPLNVKLKRIRILGVPKRPSGVNFGGQANLNTTKEVEYDGEKKVLNVELGTAFESAFSLQLL</sequence>
<keyword evidence="7 16" id="KW-0732">Signal</keyword>
<dbReference type="Proteomes" id="UP001049176">
    <property type="component" value="Chromosome 10"/>
</dbReference>
<feature type="chain" id="PRO_5040444482" description="Probable alpha/beta-glucosidase agdC" evidence="16">
    <location>
        <begin position="29"/>
        <end position="892"/>
    </location>
</feature>
<dbReference type="SUPFAM" id="SSF51011">
    <property type="entry name" value="Glycosyl hydrolase domain"/>
    <property type="match status" value="1"/>
</dbReference>
<comment type="similarity">
    <text evidence="3 15">Belongs to the glycosyl hydrolase 31 family.</text>
</comment>
<dbReference type="CDD" id="cd14752">
    <property type="entry name" value="GH31_N"/>
    <property type="match status" value="1"/>
</dbReference>
<keyword evidence="8 15" id="KW-0378">Hydrolase</keyword>
<comment type="function">
    <text evidence="14">Glucosidase involved in the degradation of cellulosic biomass. Has both alpha- and beta-glucosidase activity.</text>
</comment>
<evidence type="ECO:0000256" key="16">
    <source>
        <dbReference type="SAM" id="SignalP"/>
    </source>
</evidence>
<keyword evidence="21" id="KW-1185">Reference proteome</keyword>
<evidence type="ECO:0000313" key="21">
    <source>
        <dbReference type="Proteomes" id="UP001049176"/>
    </source>
</evidence>
<dbReference type="InterPro" id="IPR017853">
    <property type="entry name" value="GH"/>
</dbReference>
<dbReference type="Gene3D" id="3.20.20.80">
    <property type="entry name" value="Glycosidases"/>
    <property type="match status" value="1"/>
</dbReference>
<evidence type="ECO:0000256" key="2">
    <source>
        <dbReference type="ARBA" id="ARBA00004613"/>
    </source>
</evidence>
<dbReference type="GO" id="GO:0008422">
    <property type="term" value="F:beta-glucosidase activity"/>
    <property type="evidence" value="ECO:0007669"/>
    <property type="project" value="UniProtKB-EC"/>
</dbReference>
<keyword evidence="11 15" id="KW-0326">Glycosidase</keyword>
<dbReference type="EC" id="3.2.1.21" evidence="4"/>